<dbReference type="RefSeq" id="WP_256614649.1">
    <property type="nucleotide sequence ID" value="NZ_JANIBK010000027.1"/>
</dbReference>
<evidence type="ECO:0000313" key="1">
    <source>
        <dbReference type="EMBL" id="MCQ8128270.1"/>
    </source>
</evidence>
<comment type="caution">
    <text evidence="1">The sequence shown here is derived from an EMBL/GenBank/DDBJ whole genome shotgun (WGS) entry which is preliminary data.</text>
</comment>
<dbReference type="PANTHER" id="PTHR30441:SF8">
    <property type="entry name" value="DUF748 DOMAIN-CONTAINING PROTEIN"/>
    <property type="match status" value="1"/>
</dbReference>
<dbReference type="EMBL" id="JANIBK010000027">
    <property type="protein sequence ID" value="MCQ8128270.1"/>
    <property type="molecule type" value="Genomic_DNA"/>
</dbReference>
<organism evidence="1 2">
    <name type="scientific">Methylomonas rivi</name>
    <dbReference type="NCBI Taxonomy" id="2952226"/>
    <lineage>
        <taxon>Bacteria</taxon>
        <taxon>Pseudomonadati</taxon>
        <taxon>Pseudomonadota</taxon>
        <taxon>Gammaproteobacteria</taxon>
        <taxon>Methylococcales</taxon>
        <taxon>Methylococcaceae</taxon>
        <taxon>Methylomonas</taxon>
    </lineage>
</organism>
<dbReference type="Proteomes" id="UP001524586">
    <property type="component" value="Unassembled WGS sequence"/>
</dbReference>
<keyword evidence="2" id="KW-1185">Reference proteome</keyword>
<sequence length="978" mass="106898">MLKKTLIFCAVIALLLAVYAGAGFYLLPKLAADKLPVLLAEKTGLSVKLQAVHLNPFELNAELRGFSVALPEGGSLLGFEQLTVDVDVIESIKQSGLILAAVKLTKPVASLERRADGRFNFSEVMEKLSAPAAEDEQPPPTAESTDLPILIHQLAMEEGQIGWLDLQAGPNAGENVSPLNLTVTGVGTQPGALAKVDLSFKLGSGGNLTWRGDLDLTALSSKGQLKLDGLALTKVWQLFLKDQLPLEIVDGQLALQTDYAFSSTDAGTQVLLTNAGVDVKQLSLTEPGKSESLINLASLAVDGIKLDLQKQQLDIASVSSSNALIKSWLQADGQINYQSLFAGDQTAATAVASENEAVKPWDIRLGELTLANYQVDFTDFTQPKPLQLQLSELNASLKDYRNQDGIRLPLQFSSRFNQTGNVKFAGDMVLAPFSTNLRLELQDIKLKTFQSYLEPFVKLELVDGDFDTQGQLNVSATEPLQLTYRGDANIDQLITRDKANNKDFVKWTKLDVQQMLLDVPKQDFKLGKVIFDRPYIRFMIKKDSTNNVADILVAQPAAKSDSKTAVKAIAPQPKSPEPVVKIGKIEMKNGQSDFADYSLILPFVVKMNSLNGEVDGFASNSDDDVKLKLLGKVHDLATVKIKGNYRLQSGDSDITLDFSHMPLALVTPYMAEFAGYRIEKGQMALNLAYSIKKGQLSAQNKVFIDQLVLGEKVENPKAVSLPLELGVALLKDGDGKINLDFPITGSLEDPEFSVGSLVADVLVNLITKAVTSPFKALASLFDDDNDYSTVSFAAGSSDLSTEESAKLDRIAKALTTKPELVLEIKGVAYEIQDWPVMRFDALKDILKKMKSGELRDKGEKIRSEYIELSDDEYKRLLAKFYAEVFPQNFDRTLFGAPRVKSNPDADFYALARRELEAIMPPEPERLNDLAVSRANHIAKYLTEKAGVDRSRIYILATELNNKAAEGGITAILSLNVAS</sequence>
<name>A0ABT1U4C8_9GAMM</name>
<proteinExistence type="predicted"/>
<accession>A0ABT1U4C8</accession>
<gene>
    <name evidence="1" type="ORF">NP596_07345</name>
</gene>
<reference evidence="1 2" key="1">
    <citation type="submission" date="2022-07" db="EMBL/GenBank/DDBJ databases">
        <title>Methylomonas rivi sp. nov., Methylomonas rosea sp. nov., Methylomonas aureus sp. nov. and Methylomonas subterranea sp. nov., four novel methanotrophs isolated from a freshwater creek and the deep terrestrial subsurface.</title>
        <authorList>
            <person name="Abin C."/>
            <person name="Sankaranarayanan K."/>
            <person name="Garner C."/>
            <person name="Sindelar R."/>
            <person name="Kotary K."/>
            <person name="Garner R."/>
            <person name="Barclay S."/>
            <person name="Lawson P."/>
            <person name="Krumholz L."/>
        </authorList>
    </citation>
    <scope>NUCLEOTIDE SEQUENCE [LARGE SCALE GENOMIC DNA]</scope>
    <source>
        <strain evidence="1 2">WSC-6</strain>
    </source>
</reference>
<evidence type="ECO:0000313" key="2">
    <source>
        <dbReference type="Proteomes" id="UP001524586"/>
    </source>
</evidence>
<protein>
    <submittedName>
        <fullName evidence="1">DUF748 domain-containing protein</fullName>
    </submittedName>
</protein>
<dbReference type="Pfam" id="PF05359">
    <property type="entry name" value="DUF748"/>
    <property type="match status" value="1"/>
</dbReference>
<dbReference type="Gene3D" id="3.30.1330.60">
    <property type="entry name" value="OmpA-like domain"/>
    <property type="match status" value="1"/>
</dbReference>
<dbReference type="InterPro" id="IPR008023">
    <property type="entry name" value="DUF748"/>
</dbReference>
<dbReference type="PANTHER" id="PTHR30441">
    <property type="entry name" value="DUF748 DOMAIN-CONTAINING PROTEIN"/>
    <property type="match status" value="1"/>
</dbReference>
<dbReference type="InterPro" id="IPR036737">
    <property type="entry name" value="OmpA-like_sf"/>
</dbReference>
<dbReference type="InterPro" id="IPR052894">
    <property type="entry name" value="AsmA-related"/>
</dbReference>